<keyword evidence="7" id="KW-1185">Reference proteome</keyword>
<gene>
    <name evidence="6" type="primary">ALO1_2</name>
    <name evidence="6" type="ORF">PGT21_004549</name>
</gene>
<protein>
    <recommendedName>
        <fullName evidence="2">D-arabinono-1,4-lactone oxidase</fullName>
        <ecNumber evidence="2">1.1.3.37</ecNumber>
    </recommendedName>
    <alternativeName>
        <fullName evidence="4">L-galactono-gamma-lactone oxidase</fullName>
    </alternativeName>
</protein>
<dbReference type="InterPro" id="IPR016169">
    <property type="entry name" value="FAD-bd_PCMH_sub2"/>
</dbReference>
<dbReference type="OrthoDB" id="610608at2759"/>
<dbReference type="GO" id="GO:0016020">
    <property type="term" value="C:membrane"/>
    <property type="evidence" value="ECO:0007669"/>
    <property type="project" value="InterPro"/>
</dbReference>
<comment type="pathway">
    <text evidence="1">Cofactor biosynthesis; D-erythroascorbate biosynthesis; dehydro-D-arabinono-1,4-lactone from D-arabinose: step 2/2.</text>
</comment>
<evidence type="ECO:0000256" key="3">
    <source>
        <dbReference type="ARBA" id="ARBA00023002"/>
    </source>
</evidence>
<proteinExistence type="predicted"/>
<dbReference type="PANTHER" id="PTHR43762:SF1">
    <property type="entry name" value="D-ARABINONO-1,4-LACTONE OXIDASE"/>
    <property type="match status" value="1"/>
</dbReference>
<organism evidence="6 7">
    <name type="scientific">Puccinia graminis f. sp. tritici</name>
    <dbReference type="NCBI Taxonomy" id="56615"/>
    <lineage>
        <taxon>Eukaryota</taxon>
        <taxon>Fungi</taxon>
        <taxon>Dikarya</taxon>
        <taxon>Basidiomycota</taxon>
        <taxon>Pucciniomycotina</taxon>
        <taxon>Pucciniomycetes</taxon>
        <taxon>Pucciniales</taxon>
        <taxon>Pucciniaceae</taxon>
        <taxon>Puccinia</taxon>
    </lineage>
</organism>
<dbReference type="GO" id="GO:0003885">
    <property type="term" value="F:D-arabinono-1,4-lactone oxidase activity"/>
    <property type="evidence" value="ECO:0007669"/>
    <property type="project" value="UniProtKB-EC"/>
</dbReference>
<dbReference type="Pfam" id="PF01565">
    <property type="entry name" value="FAD_binding_4"/>
    <property type="match status" value="1"/>
</dbReference>
<dbReference type="Pfam" id="PF04030">
    <property type="entry name" value="ALO"/>
    <property type="match status" value="1"/>
</dbReference>
<dbReference type="InterPro" id="IPR010031">
    <property type="entry name" value="FAD_lactone_oxidase-like"/>
</dbReference>
<evidence type="ECO:0000256" key="2">
    <source>
        <dbReference type="ARBA" id="ARBA00013136"/>
    </source>
</evidence>
<evidence type="ECO:0000256" key="1">
    <source>
        <dbReference type="ARBA" id="ARBA00005083"/>
    </source>
</evidence>
<evidence type="ECO:0000256" key="4">
    <source>
        <dbReference type="ARBA" id="ARBA00033418"/>
    </source>
</evidence>
<dbReference type="Gene3D" id="3.30.70.2520">
    <property type="match status" value="1"/>
</dbReference>
<dbReference type="PROSITE" id="PS51387">
    <property type="entry name" value="FAD_PCMH"/>
    <property type="match status" value="1"/>
</dbReference>
<dbReference type="EC" id="1.1.3.37" evidence="2"/>
<dbReference type="Gene3D" id="3.30.43.10">
    <property type="entry name" value="Uridine Diphospho-n-acetylenolpyruvylglucosamine Reductase, domain 2"/>
    <property type="match status" value="1"/>
</dbReference>
<dbReference type="PANTHER" id="PTHR43762">
    <property type="entry name" value="L-GULONOLACTONE OXIDASE"/>
    <property type="match status" value="1"/>
</dbReference>
<dbReference type="GO" id="GO:0005739">
    <property type="term" value="C:mitochondrion"/>
    <property type="evidence" value="ECO:0007669"/>
    <property type="project" value="TreeGrafter"/>
</dbReference>
<reference evidence="6 7" key="1">
    <citation type="submission" date="2019-05" db="EMBL/GenBank/DDBJ databases">
        <title>Emergence of the Ug99 lineage of the wheat stem rust pathogen through somatic hybridization.</title>
        <authorList>
            <person name="Li F."/>
            <person name="Upadhyaya N.M."/>
            <person name="Sperschneider J."/>
            <person name="Matny O."/>
            <person name="Nguyen-Phuc H."/>
            <person name="Mago R."/>
            <person name="Raley C."/>
            <person name="Miller M.E."/>
            <person name="Silverstein K.A.T."/>
            <person name="Henningsen E."/>
            <person name="Hirsch C.D."/>
            <person name="Visser B."/>
            <person name="Pretorius Z.A."/>
            <person name="Steffenson B.J."/>
            <person name="Schwessinger B."/>
            <person name="Dodds P.N."/>
            <person name="Figueroa M."/>
        </authorList>
    </citation>
    <scope>NUCLEOTIDE SEQUENCE [LARGE SCALE GENOMIC DNA]</scope>
    <source>
        <strain evidence="6">21-0</strain>
    </source>
</reference>
<dbReference type="UniPathway" id="UPA00771">
    <property type="reaction ID" value="UER00766"/>
</dbReference>
<dbReference type="InterPro" id="IPR006094">
    <property type="entry name" value="Oxid_FAD_bind_N"/>
</dbReference>
<comment type="caution">
    <text evidence="6">The sequence shown here is derived from an EMBL/GenBank/DDBJ whole genome shotgun (WGS) entry which is preliminary data.</text>
</comment>
<dbReference type="AlphaFoldDB" id="A0A5B0LZB1"/>
<dbReference type="Proteomes" id="UP000324748">
    <property type="component" value="Unassembled WGS sequence"/>
</dbReference>
<evidence type="ECO:0000313" key="6">
    <source>
        <dbReference type="EMBL" id="KAA1068874.1"/>
    </source>
</evidence>
<dbReference type="InterPro" id="IPR036318">
    <property type="entry name" value="FAD-bd_PCMH-like_sf"/>
</dbReference>
<dbReference type="InterPro" id="IPR007173">
    <property type="entry name" value="ALO_C"/>
</dbReference>
<dbReference type="InterPro" id="IPR016166">
    <property type="entry name" value="FAD-bd_PCMH"/>
</dbReference>
<evidence type="ECO:0000313" key="7">
    <source>
        <dbReference type="Proteomes" id="UP000324748"/>
    </source>
</evidence>
<evidence type="ECO:0000259" key="5">
    <source>
        <dbReference type="PROSITE" id="PS51387"/>
    </source>
</evidence>
<feature type="domain" description="FAD-binding PCMH-type" evidence="5">
    <location>
        <begin position="46"/>
        <end position="216"/>
    </location>
</feature>
<dbReference type="SUPFAM" id="SSF56176">
    <property type="entry name" value="FAD-binding/transporter-associated domain-like"/>
    <property type="match status" value="1"/>
</dbReference>
<name>A0A5B0LZB1_PUCGR</name>
<sequence length="532" mass="60852">MSEMTSIPPPAGLQDIDTDQLKKLLRPIRSTSENSRAHFQNWSGEFKANPLAIFKPVDEHQIKLILELCRRESRTIRCFGSGHSPSDLACSDDYMMNLDWMSGLIEVDQSTKTIEAWAGTRLKDFIRLSHQHNLSLSVLGSISEQSIGGAISTAIHGCGYDYGCFSTYVESLTLILADSSQVTVNESEGKELFQATLCGLGLTGVITRVKLRCEDSFNLEETTYAIPFDIFVNNYDRIARSAEHVRMYWYPQVDQVKVEKLNRTTKPRDQDTWRTLLRDKLMGCFQWYIQPAILLLTRYLPDITDSYMTACYHLLNQPTVSIEETEAGAIDMDTLDELIKLETLKRSPKPRINTSASVFNFDCGPPHHTYEGAIPYELTAEALREFRSFLLAESRKVGGGLKMHFPMEIRPVAADGIWLSPSCGQRVTYLGIVQFKAFGMEINGQYKNLFKAFEKILQTNYYLRPHWAKKHSQTFKSLEKLYGSSNNNLQRFLDVRNQVDPHFRFLNHYVFRHFVKNNHQIGDAECDEDQAE</sequence>
<keyword evidence="3" id="KW-0560">Oxidoreductase</keyword>
<dbReference type="PIRSF" id="PIRSF000136">
    <property type="entry name" value="LGO_GLO"/>
    <property type="match status" value="1"/>
</dbReference>
<dbReference type="Gene3D" id="3.30.465.10">
    <property type="match status" value="1"/>
</dbReference>
<dbReference type="GO" id="GO:0071949">
    <property type="term" value="F:FAD binding"/>
    <property type="evidence" value="ECO:0007669"/>
    <property type="project" value="InterPro"/>
</dbReference>
<dbReference type="EMBL" id="VSWC01000183">
    <property type="protein sequence ID" value="KAA1068874.1"/>
    <property type="molecule type" value="Genomic_DNA"/>
</dbReference>
<dbReference type="InterPro" id="IPR016167">
    <property type="entry name" value="FAD-bd_PCMH_sub1"/>
</dbReference>
<accession>A0A5B0LZB1</accession>